<gene>
    <name evidence="1" type="ORF">EG328_010835</name>
</gene>
<organism evidence="1 2">
    <name type="scientific">Venturia inaequalis</name>
    <name type="common">Apple scab fungus</name>
    <dbReference type="NCBI Taxonomy" id="5025"/>
    <lineage>
        <taxon>Eukaryota</taxon>
        <taxon>Fungi</taxon>
        <taxon>Dikarya</taxon>
        <taxon>Ascomycota</taxon>
        <taxon>Pezizomycotina</taxon>
        <taxon>Dothideomycetes</taxon>
        <taxon>Pleosporomycetidae</taxon>
        <taxon>Venturiales</taxon>
        <taxon>Venturiaceae</taxon>
        <taxon>Venturia</taxon>
    </lineage>
</organism>
<evidence type="ECO:0000313" key="2">
    <source>
        <dbReference type="Proteomes" id="UP000447873"/>
    </source>
</evidence>
<evidence type="ECO:0000313" key="1">
    <source>
        <dbReference type="EMBL" id="KAE9964071.1"/>
    </source>
</evidence>
<dbReference type="AlphaFoldDB" id="A0A8H3U6N8"/>
<name>A0A8H3U6N8_VENIN</name>
<dbReference type="Proteomes" id="UP000447873">
    <property type="component" value="Unassembled WGS sequence"/>
</dbReference>
<comment type="caution">
    <text evidence="1">The sequence shown here is derived from an EMBL/GenBank/DDBJ whole genome shotgun (WGS) entry which is preliminary data.</text>
</comment>
<sequence length="135" mass="15833">MKRTKSQYKDHRITHFTKITRSNGRPLRLINNHALSEELQHEDRGVGAQGKRVFFRYLECSEDDTNDWIVSRRLAGEDKNDNIELAVSWARKGADYEKIHRMSMATYLKNGVRQLKEDYREVEFDVCDEANAAEV</sequence>
<dbReference type="EMBL" id="WNWS01000740">
    <property type="protein sequence ID" value="KAE9964071.1"/>
    <property type="molecule type" value="Genomic_DNA"/>
</dbReference>
<proteinExistence type="predicted"/>
<reference evidence="1 2" key="1">
    <citation type="submission" date="2018-12" db="EMBL/GenBank/DDBJ databases">
        <title>Venturia inaequalis Genome Resource.</title>
        <authorList>
            <person name="Lichtner F.J."/>
        </authorList>
    </citation>
    <scope>NUCLEOTIDE SEQUENCE [LARGE SCALE GENOMIC DNA]</scope>
    <source>
        <strain evidence="1 2">120213</strain>
    </source>
</reference>
<protein>
    <submittedName>
        <fullName evidence="1">Uncharacterized protein</fullName>
    </submittedName>
</protein>
<accession>A0A8H3U6N8</accession>